<accession>A0A0V1KSV6</accession>
<feature type="transmembrane region" description="Helical" evidence="1">
    <location>
        <begin position="12"/>
        <end position="32"/>
    </location>
</feature>
<comment type="caution">
    <text evidence="2">The sequence shown here is derived from an EMBL/GenBank/DDBJ whole genome shotgun (WGS) entry which is preliminary data.</text>
</comment>
<keyword evidence="3" id="KW-1185">Reference proteome</keyword>
<reference evidence="2 3" key="1">
    <citation type="submission" date="2015-05" db="EMBL/GenBank/DDBJ databases">
        <title>Evolution of Trichinella species and genotypes.</title>
        <authorList>
            <person name="Korhonen P.K."/>
            <person name="Edoardo P."/>
            <person name="Giuseppe L.R."/>
            <person name="Gasser R.B."/>
        </authorList>
    </citation>
    <scope>NUCLEOTIDE SEQUENCE [LARGE SCALE GENOMIC DNA]</scope>
    <source>
        <strain evidence="2">ISS10</strain>
    </source>
</reference>
<evidence type="ECO:0000313" key="2">
    <source>
        <dbReference type="EMBL" id="KRZ50340.1"/>
    </source>
</evidence>
<dbReference type="AlphaFoldDB" id="A0A0V1KSV6"/>
<keyword evidence="1" id="KW-1133">Transmembrane helix</keyword>
<organism evidence="2 3">
    <name type="scientific">Trichinella nativa</name>
    <dbReference type="NCBI Taxonomy" id="6335"/>
    <lineage>
        <taxon>Eukaryota</taxon>
        <taxon>Metazoa</taxon>
        <taxon>Ecdysozoa</taxon>
        <taxon>Nematoda</taxon>
        <taxon>Enoplea</taxon>
        <taxon>Dorylaimia</taxon>
        <taxon>Trichinellida</taxon>
        <taxon>Trichinellidae</taxon>
        <taxon>Trichinella</taxon>
    </lineage>
</organism>
<gene>
    <name evidence="2" type="ORF">T02_3857</name>
</gene>
<keyword evidence="1" id="KW-0472">Membrane</keyword>
<protein>
    <submittedName>
        <fullName evidence="2">Uncharacterized protein</fullName>
    </submittedName>
</protein>
<dbReference type="EMBL" id="JYDW01000269">
    <property type="protein sequence ID" value="KRZ50340.1"/>
    <property type="molecule type" value="Genomic_DNA"/>
</dbReference>
<evidence type="ECO:0000256" key="1">
    <source>
        <dbReference type="SAM" id="Phobius"/>
    </source>
</evidence>
<name>A0A0V1KSV6_9BILA</name>
<keyword evidence="1" id="KW-0812">Transmembrane</keyword>
<proteinExistence type="predicted"/>
<sequence length="61" mass="7603">MTRRLDCFIQYFVFYFTSVKIYFSFLLAEFLLDCSFFKFDLEKLLQLLTFEIYSYQRSHLL</sequence>
<dbReference type="Proteomes" id="UP000054721">
    <property type="component" value="Unassembled WGS sequence"/>
</dbReference>
<evidence type="ECO:0000313" key="3">
    <source>
        <dbReference type="Proteomes" id="UP000054721"/>
    </source>
</evidence>